<keyword evidence="3" id="KW-1185">Reference proteome</keyword>
<dbReference type="Proteomes" id="UP000295444">
    <property type="component" value="Unassembled WGS sequence"/>
</dbReference>
<dbReference type="Pfam" id="PF00903">
    <property type="entry name" value="Glyoxalase"/>
    <property type="match status" value="1"/>
</dbReference>
<dbReference type="OrthoDB" id="9793039at2"/>
<organism evidence="2 3">
    <name type="scientific">Labedaea rhizosphaerae</name>
    <dbReference type="NCBI Taxonomy" id="598644"/>
    <lineage>
        <taxon>Bacteria</taxon>
        <taxon>Bacillati</taxon>
        <taxon>Actinomycetota</taxon>
        <taxon>Actinomycetes</taxon>
        <taxon>Pseudonocardiales</taxon>
        <taxon>Pseudonocardiaceae</taxon>
        <taxon>Labedaea</taxon>
    </lineage>
</organism>
<dbReference type="EMBL" id="SNXZ01000008">
    <property type="protein sequence ID" value="TDP92004.1"/>
    <property type="molecule type" value="Genomic_DNA"/>
</dbReference>
<protein>
    <recommendedName>
        <fullName evidence="1">VOC domain-containing protein</fullName>
    </recommendedName>
</protein>
<sequence>MPRPVHFEIHAADPARAQAFYEHVFGWRFRRWGENPYWLIQTGEGPGIDGGMVPRRGPRPAADAPVAAFPLTMDTADLDATLAAVLAAGGTVVVPRSALPGLGYTAYCTDTEGNIFGLMQADESAA</sequence>
<dbReference type="AlphaFoldDB" id="A0A4R6RYP9"/>
<dbReference type="PROSITE" id="PS51819">
    <property type="entry name" value="VOC"/>
    <property type="match status" value="1"/>
</dbReference>
<dbReference type="InterPro" id="IPR052164">
    <property type="entry name" value="Anthracycline_SecMetBiosynth"/>
</dbReference>
<reference evidence="2 3" key="1">
    <citation type="submission" date="2019-03" db="EMBL/GenBank/DDBJ databases">
        <title>Genomic Encyclopedia of Type Strains, Phase IV (KMG-IV): sequencing the most valuable type-strain genomes for metagenomic binning, comparative biology and taxonomic classification.</title>
        <authorList>
            <person name="Goeker M."/>
        </authorList>
    </citation>
    <scope>NUCLEOTIDE SEQUENCE [LARGE SCALE GENOMIC DNA]</scope>
    <source>
        <strain evidence="2 3">DSM 45361</strain>
    </source>
</reference>
<proteinExistence type="predicted"/>
<evidence type="ECO:0000259" key="1">
    <source>
        <dbReference type="PROSITE" id="PS51819"/>
    </source>
</evidence>
<gene>
    <name evidence="2" type="ORF">EV186_108217</name>
</gene>
<name>A0A4R6RYP9_LABRH</name>
<feature type="domain" description="VOC" evidence="1">
    <location>
        <begin position="3"/>
        <end position="121"/>
    </location>
</feature>
<dbReference type="RefSeq" id="WP_133853560.1">
    <property type="nucleotide sequence ID" value="NZ_SNXZ01000008.1"/>
</dbReference>
<accession>A0A4R6RYP9</accession>
<dbReference type="CDD" id="cd07247">
    <property type="entry name" value="SgaA_N_like"/>
    <property type="match status" value="1"/>
</dbReference>
<dbReference type="InterPro" id="IPR029068">
    <property type="entry name" value="Glyas_Bleomycin-R_OHBP_Dase"/>
</dbReference>
<dbReference type="PANTHER" id="PTHR33993:SF2">
    <property type="entry name" value="VOC DOMAIN-CONTAINING PROTEIN"/>
    <property type="match status" value="1"/>
</dbReference>
<dbReference type="Gene3D" id="3.10.180.10">
    <property type="entry name" value="2,3-Dihydroxybiphenyl 1,2-Dioxygenase, domain 1"/>
    <property type="match status" value="1"/>
</dbReference>
<evidence type="ECO:0000313" key="2">
    <source>
        <dbReference type="EMBL" id="TDP92004.1"/>
    </source>
</evidence>
<comment type="caution">
    <text evidence="2">The sequence shown here is derived from an EMBL/GenBank/DDBJ whole genome shotgun (WGS) entry which is preliminary data.</text>
</comment>
<dbReference type="PANTHER" id="PTHR33993">
    <property type="entry name" value="GLYOXALASE-RELATED"/>
    <property type="match status" value="1"/>
</dbReference>
<dbReference type="SUPFAM" id="SSF54593">
    <property type="entry name" value="Glyoxalase/Bleomycin resistance protein/Dihydroxybiphenyl dioxygenase"/>
    <property type="match status" value="1"/>
</dbReference>
<evidence type="ECO:0000313" key="3">
    <source>
        <dbReference type="Proteomes" id="UP000295444"/>
    </source>
</evidence>
<dbReference type="InterPro" id="IPR004360">
    <property type="entry name" value="Glyas_Fos-R_dOase_dom"/>
</dbReference>
<dbReference type="InterPro" id="IPR037523">
    <property type="entry name" value="VOC_core"/>
</dbReference>